<dbReference type="PANTHER" id="PTHR30163">
    <property type="entry name" value="MEMBRANE-BOUND LYTIC MUREIN TRANSGLYCOSYLASE B"/>
    <property type="match status" value="1"/>
</dbReference>
<feature type="signal peptide" evidence="1">
    <location>
        <begin position="1"/>
        <end position="22"/>
    </location>
</feature>
<evidence type="ECO:0000313" key="4">
    <source>
        <dbReference type="EMBL" id="KRP99649.1"/>
    </source>
</evidence>
<reference evidence="4 5" key="1">
    <citation type="submission" date="2015-09" db="EMBL/GenBank/DDBJ databases">
        <title>Draft Genome Sequence of the Strain BR 3267 (Bradyrhizobium yuanmingense) recommended as inoculant for cowpea in Brazil.</title>
        <authorList>
            <person name="Simoes-Araujo J.L."/>
            <person name="Zilli J.E."/>
        </authorList>
    </citation>
    <scope>NUCLEOTIDE SEQUENCE [LARGE SCALE GENOMIC DNA]</scope>
    <source>
        <strain evidence="4 5">BR3267</strain>
    </source>
</reference>
<evidence type="ECO:0000259" key="3">
    <source>
        <dbReference type="Pfam" id="PF13406"/>
    </source>
</evidence>
<organism evidence="4 5">
    <name type="scientific">Bradyrhizobium yuanmingense</name>
    <dbReference type="NCBI Taxonomy" id="108015"/>
    <lineage>
        <taxon>Bacteria</taxon>
        <taxon>Pseudomonadati</taxon>
        <taxon>Pseudomonadota</taxon>
        <taxon>Alphaproteobacteria</taxon>
        <taxon>Hyphomicrobiales</taxon>
        <taxon>Nitrobacteraceae</taxon>
        <taxon>Bradyrhizobium</taxon>
    </lineage>
</organism>
<dbReference type="InterPro" id="IPR036366">
    <property type="entry name" value="PGBDSf"/>
</dbReference>
<name>A0A0R3CWY9_9BRAD</name>
<dbReference type="Proteomes" id="UP000051380">
    <property type="component" value="Unassembled WGS sequence"/>
</dbReference>
<dbReference type="EMBL" id="LJYF01000012">
    <property type="protein sequence ID" value="KRP99649.1"/>
    <property type="molecule type" value="Genomic_DNA"/>
</dbReference>
<dbReference type="InterPro" id="IPR011970">
    <property type="entry name" value="MltB_2"/>
</dbReference>
<dbReference type="Gene3D" id="1.10.101.10">
    <property type="entry name" value="PGBD-like superfamily/PGBD"/>
    <property type="match status" value="1"/>
</dbReference>
<dbReference type="Pfam" id="PF01471">
    <property type="entry name" value="PG_binding_1"/>
    <property type="match status" value="1"/>
</dbReference>
<dbReference type="RefSeq" id="WP_057026973.1">
    <property type="nucleotide sequence ID" value="NZ_LJYF01000012.1"/>
</dbReference>
<dbReference type="Pfam" id="PF13406">
    <property type="entry name" value="SLT_2"/>
    <property type="match status" value="1"/>
</dbReference>
<dbReference type="AlphaFoldDB" id="A0A0R3CWY9"/>
<dbReference type="GO" id="GO:0008933">
    <property type="term" value="F:peptidoglycan lytic transglycosylase activity"/>
    <property type="evidence" value="ECO:0007669"/>
    <property type="project" value="TreeGrafter"/>
</dbReference>
<dbReference type="InterPro" id="IPR031304">
    <property type="entry name" value="SLT_2"/>
</dbReference>
<feature type="chain" id="PRO_5006434866" evidence="1">
    <location>
        <begin position="23"/>
        <end position="408"/>
    </location>
</feature>
<evidence type="ECO:0000313" key="5">
    <source>
        <dbReference type="Proteomes" id="UP000051380"/>
    </source>
</evidence>
<protein>
    <submittedName>
        <fullName evidence="4">Lytic transglycosylase</fullName>
    </submittedName>
</protein>
<evidence type="ECO:0000259" key="2">
    <source>
        <dbReference type="Pfam" id="PF01471"/>
    </source>
</evidence>
<dbReference type="Gene3D" id="1.10.8.350">
    <property type="entry name" value="Bacterial muramidase"/>
    <property type="match status" value="1"/>
</dbReference>
<dbReference type="PROSITE" id="PS51257">
    <property type="entry name" value="PROKAR_LIPOPROTEIN"/>
    <property type="match status" value="1"/>
</dbReference>
<feature type="domain" description="Peptidoglycan binding-like" evidence="2">
    <location>
        <begin position="350"/>
        <end position="393"/>
    </location>
</feature>
<keyword evidence="1" id="KW-0732">Signal</keyword>
<proteinExistence type="predicted"/>
<accession>A0A0R3CWY9</accession>
<dbReference type="GO" id="GO:0009253">
    <property type="term" value="P:peptidoglycan catabolic process"/>
    <property type="evidence" value="ECO:0007669"/>
    <property type="project" value="TreeGrafter"/>
</dbReference>
<dbReference type="PANTHER" id="PTHR30163:SF8">
    <property type="entry name" value="LYTIC MUREIN TRANSGLYCOSYLASE"/>
    <property type="match status" value="1"/>
</dbReference>
<feature type="domain" description="Transglycosylase SLT" evidence="3">
    <location>
        <begin position="27"/>
        <end position="329"/>
    </location>
</feature>
<dbReference type="InterPro" id="IPR036365">
    <property type="entry name" value="PGBD-like_sf"/>
</dbReference>
<dbReference type="Gene3D" id="1.10.530.10">
    <property type="match status" value="1"/>
</dbReference>
<dbReference type="SUPFAM" id="SSF53955">
    <property type="entry name" value="Lysozyme-like"/>
    <property type="match status" value="1"/>
</dbReference>
<dbReference type="InterPro" id="IPR043426">
    <property type="entry name" value="MltB-like"/>
</dbReference>
<comment type="caution">
    <text evidence="4">The sequence shown here is derived from an EMBL/GenBank/DDBJ whole genome shotgun (WGS) entry which is preliminary data.</text>
</comment>
<dbReference type="InterPro" id="IPR023346">
    <property type="entry name" value="Lysozyme-like_dom_sf"/>
</dbReference>
<gene>
    <name evidence="4" type="ORF">AOQ72_14270</name>
</gene>
<dbReference type="NCBIfam" id="TIGR02283">
    <property type="entry name" value="MltB_2"/>
    <property type="match status" value="1"/>
</dbReference>
<dbReference type="STRING" id="108015.GA0061099_1001777"/>
<sequence>MMQRALIAAGIVIACSWSPVRAADAAFTQFIASLWPEAQQAGVSRATFDAQTRGLEPDYKLPDLLLPGRPATGAPSQAEFVQVPADYVKEASIARLAGEGQRLLQKHRTSLDEIEKKSGVPATVMLAIWGRETDYGRHTLPHDLVRVLATQAYVGRRKDQYRNEFIAALKILDEGVVTRKDMRSSWAGATGLTQFLPSEYYKHGVDFDGDGRIDIWHSVPDALASAAQQLVNKGWQSGVRWAYEVQAPAKVDCTTGVPEVTKPIGQWLREGFVPVRGQKLSAAEQAQPASLLQPEGIYGPSFLTTKNYFVIKEYNFSDLYVLFVGHLSDRMTSPLPFATPWSASKQLRTKDVETMQRGLMRTGLYKDKIDGKAGMQTRAALGAYQKSAGLKVDCWPSEEVLRSIQAAR</sequence>
<dbReference type="SUPFAM" id="SSF47090">
    <property type="entry name" value="PGBD-like"/>
    <property type="match status" value="1"/>
</dbReference>
<dbReference type="InterPro" id="IPR002477">
    <property type="entry name" value="Peptidoglycan-bd-like"/>
</dbReference>
<dbReference type="OrthoDB" id="9808544at2"/>
<evidence type="ECO:0000256" key="1">
    <source>
        <dbReference type="SAM" id="SignalP"/>
    </source>
</evidence>